<gene>
    <name evidence="1" type="ORF">SAMN05421867_103183</name>
</gene>
<proteinExistence type="predicted"/>
<sequence length="169" mass="17284">MERTNVTAEDQQAITGTPVGFAPDEIRTAEPTRSARLKWVVVVAEELPPGRAVNAAVCVAAATSRAVTGLLGPDARDADGSVHPGLPWAGCTVLVAPAAALVALRAKAAAAADVFVADMPEAAQTTRVYDEYLAAVAGATGEDLGLLAVGVVGPRNRVDRIVGRLPLLP</sequence>
<name>A0A1I0WRC7_9CELL</name>
<dbReference type="EMBL" id="FOKA01000003">
    <property type="protein sequence ID" value="SFA91322.1"/>
    <property type="molecule type" value="Genomic_DNA"/>
</dbReference>
<evidence type="ECO:0000313" key="2">
    <source>
        <dbReference type="Proteomes" id="UP000199012"/>
    </source>
</evidence>
<dbReference type="Pfam" id="PF09391">
    <property type="entry name" value="DUF2000"/>
    <property type="match status" value="1"/>
</dbReference>
<accession>A0A1I0WRC7</accession>
<dbReference type="InterPro" id="IPR023476">
    <property type="entry name" value="Pep_tRNA_hydro_II_dom_sf"/>
</dbReference>
<dbReference type="STRING" id="988821.SAMN05421867_103183"/>
<dbReference type="SUPFAM" id="SSF102462">
    <property type="entry name" value="Peptidyl-tRNA hydrolase II"/>
    <property type="match status" value="1"/>
</dbReference>
<dbReference type="InterPro" id="IPR018988">
    <property type="entry name" value="DUF2000"/>
</dbReference>
<reference evidence="1 2" key="1">
    <citation type="submission" date="2016-10" db="EMBL/GenBank/DDBJ databases">
        <authorList>
            <person name="de Groot N.N."/>
        </authorList>
    </citation>
    <scope>NUCLEOTIDE SEQUENCE [LARGE SCALE GENOMIC DNA]</scope>
    <source>
        <strain evidence="1 2">CGMCC 4.6945</strain>
    </source>
</reference>
<evidence type="ECO:0008006" key="3">
    <source>
        <dbReference type="Google" id="ProtNLM"/>
    </source>
</evidence>
<keyword evidence="2" id="KW-1185">Reference proteome</keyword>
<dbReference type="Proteomes" id="UP000199012">
    <property type="component" value="Unassembled WGS sequence"/>
</dbReference>
<evidence type="ECO:0000313" key="1">
    <source>
        <dbReference type="EMBL" id="SFA91322.1"/>
    </source>
</evidence>
<protein>
    <recommendedName>
        <fullName evidence="3">DUF2000 domain-containing protein</fullName>
    </recommendedName>
</protein>
<dbReference type="OrthoDB" id="3692042at2"/>
<dbReference type="AlphaFoldDB" id="A0A1I0WRC7"/>
<dbReference type="Gene3D" id="3.40.1490.10">
    <property type="entry name" value="Bit1"/>
    <property type="match status" value="1"/>
</dbReference>
<organism evidence="1 2">
    <name type="scientific">Cellulomonas marina</name>
    <dbReference type="NCBI Taxonomy" id="988821"/>
    <lineage>
        <taxon>Bacteria</taxon>
        <taxon>Bacillati</taxon>
        <taxon>Actinomycetota</taxon>
        <taxon>Actinomycetes</taxon>
        <taxon>Micrococcales</taxon>
        <taxon>Cellulomonadaceae</taxon>
        <taxon>Cellulomonas</taxon>
    </lineage>
</organism>
<dbReference type="RefSeq" id="WP_090031174.1">
    <property type="nucleotide sequence ID" value="NZ_BONM01000002.1"/>
</dbReference>